<proteinExistence type="predicted"/>
<evidence type="ECO:0000313" key="1">
    <source>
        <dbReference type="EMBL" id="MBB5199102.1"/>
    </source>
</evidence>
<comment type="caution">
    <text evidence="1">The sequence shown here is derived from an EMBL/GenBank/DDBJ whole genome shotgun (WGS) entry which is preliminary data.</text>
</comment>
<dbReference type="AlphaFoldDB" id="A0A840RPN5"/>
<protein>
    <submittedName>
        <fullName evidence="1">Uncharacterized protein</fullName>
    </submittedName>
</protein>
<sequence length="40" mass="4510">MSKIFGHSRVHQLVPNGGFKAEDDLNSTLFTKNHSSPIWL</sequence>
<name>A0A840RPN5_9BURK</name>
<keyword evidence="2" id="KW-1185">Reference proteome</keyword>
<dbReference type="Proteomes" id="UP000571084">
    <property type="component" value="Unassembled WGS sequence"/>
</dbReference>
<organism evidence="1 2">
    <name type="scientific">Glaciimonas immobilis</name>
    <dbReference type="NCBI Taxonomy" id="728004"/>
    <lineage>
        <taxon>Bacteria</taxon>
        <taxon>Pseudomonadati</taxon>
        <taxon>Pseudomonadota</taxon>
        <taxon>Betaproteobacteria</taxon>
        <taxon>Burkholderiales</taxon>
        <taxon>Oxalobacteraceae</taxon>
        <taxon>Glaciimonas</taxon>
    </lineage>
</organism>
<accession>A0A840RPN5</accession>
<evidence type="ECO:0000313" key="2">
    <source>
        <dbReference type="Proteomes" id="UP000571084"/>
    </source>
</evidence>
<dbReference type="EMBL" id="JACHHQ010000002">
    <property type="protein sequence ID" value="MBB5199102.1"/>
    <property type="molecule type" value="Genomic_DNA"/>
</dbReference>
<reference evidence="1 2" key="1">
    <citation type="submission" date="2020-08" db="EMBL/GenBank/DDBJ databases">
        <title>Genomic Encyclopedia of Type Strains, Phase IV (KMG-IV): sequencing the most valuable type-strain genomes for metagenomic binning, comparative biology and taxonomic classification.</title>
        <authorList>
            <person name="Goeker M."/>
        </authorList>
    </citation>
    <scope>NUCLEOTIDE SEQUENCE [LARGE SCALE GENOMIC DNA]</scope>
    <source>
        <strain evidence="1 2">DSM 23240</strain>
    </source>
</reference>
<gene>
    <name evidence="1" type="ORF">HNR39_000929</name>
</gene>